<keyword evidence="6" id="KW-0418">Kinase</keyword>
<evidence type="ECO:0000256" key="9">
    <source>
        <dbReference type="SAM" id="Phobius"/>
    </source>
</evidence>
<evidence type="ECO:0000256" key="5">
    <source>
        <dbReference type="ARBA" id="ARBA00022741"/>
    </source>
</evidence>
<evidence type="ECO:0000256" key="4">
    <source>
        <dbReference type="ARBA" id="ARBA00022679"/>
    </source>
</evidence>
<feature type="transmembrane region" description="Helical" evidence="9">
    <location>
        <begin position="137"/>
        <end position="157"/>
    </location>
</feature>
<keyword evidence="5" id="KW-0547">Nucleotide-binding</keyword>
<dbReference type="InterPro" id="IPR011712">
    <property type="entry name" value="Sig_transdc_His_kin_sub3_dim/P"/>
</dbReference>
<evidence type="ECO:0000256" key="3">
    <source>
        <dbReference type="ARBA" id="ARBA00022553"/>
    </source>
</evidence>
<keyword evidence="4" id="KW-0808">Transferase</keyword>
<dbReference type="SUPFAM" id="SSF55874">
    <property type="entry name" value="ATPase domain of HSP90 chaperone/DNA topoisomerase II/histidine kinase"/>
    <property type="match status" value="1"/>
</dbReference>
<name>A0A9Q9MGH2_9ACTN</name>
<evidence type="ECO:0000256" key="2">
    <source>
        <dbReference type="ARBA" id="ARBA00012438"/>
    </source>
</evidence>
<dbReference type="GO" id="GO:0016020">
    <property type="term" value="C:membrane"/>
    <property type="evidence" value="ECO:0007669"/>
    <property type="project" value="InterPro"/>
</dbReference>
<proteinExistence type="predicted"/>
<dbReference type="EC" id="2.7.13.3" evidence="2"/>
<dbReference type="AlphaFoldDB" id="A0A9Q9MGH2"/>
<gene>
    <name evidence="12" type="ORF">Daura_20255</name>
</gene>
<keyword evidence="7" id="KW-0067">ATP-binding</keyword>
<dbReference type="KEGG" id="daur:Daura_20255"/>
<evidence type="ECO:0000259" key="10">
    <source>
        <dbReference type="Pfam" id="PF02518"/>
    </source>
</evidence>
<evidence type="ECO:0000256" key="8">
    <source>
        <dbReference type="ARBA" id="ARBA00023012"/>
    </source>
</evidence>
<keyword evidence="9" id="KW-0812">Transmembrane</keyword>
<evidence type="ECO:0000256" key="7">
    <source>
        <dbReference type="ARBA" id="ARBA00022840"/>
    </source>
</evidence>
<feature type="transmembrane region" description="Helical" evidence="9">
    <location>
        <begin position="105"/>
        <end position="125"/>
    </location>
</feature>
<protein>
    <recommendedName>
        <fullName evidence="2">histidine kinase</fullName>
        <ecNumber evidence="2">2.7.13.3</ecNumber>
    </recommendedName>
</protein>
<dbReference type="Gene3D" id="3.30.565.10">
    <property type="entry name" value="Histidine kinase-like ATPase, C-terminal domain"/>
    <property type="match status" value="1"/>
</dbReference>
<dbReference type="GO" id="GO:0000155">
    <property type="term" value="F:phosphorelay sensor kinase activity"/>
    <property type="evidence" value="ECO:0007669"/>
    <property type="project" value="InterPro"/>
</dbReference>
<evidence type="ECO:0000256" key="6">
    <source>
        <dbReference type="ARBA" id="ARBA00022777"/>
    </source>
</evidence>
<feature type="transmembrane region" description="Helical" evidence="9">
    <location>
        <begin position="188"/>
        <end position="209"/>
    </location>
</feature>
<dbReference type="CDD" id="cd16917">
    <property type="entry name" value="HATPase_UhpB-NarQ-NarX-like"/>
    <property type="match status" value="1"/>
</dbReference>
<sequence>MSTMPAPAPVVPSAERQILTPGRHRTAAPPRAERRLISVVHGAEPVPTVGVVHPRDLTGAFLAAAGAAGGALLAARTDPHSAVPAALAGGLVLAAAVSWPRAKAWVAWAAAVTAAASLTGTAHLLTTGREHDGDGGLIAFMEVGGLLTLLALVVRWTSWRTTLLVGGATATAVITWILRYLPSYEPLAVVGGSASMAVPATLAIVVGGYPRLAQARLDRSVRSARRAQRLEIAHDLHDYIAHDVTAIVAQAQAARYAFGDDPARLAGTLARIETVGLQALSAMDEMVAVLADAEPAAATRAHPDPGDLPDLVEGFSTERGTCRVDFAQDARAADPAATSWQVRAATHRIVAEALTNVRRHAPAATRVAVTVHVRDDDRLVVTVVNDAGAAGSPRRRASSGTGLHTMRQRVQALGGDLTAGPDSGGRWVLRARLPMRPGTGHG</sequence>
<keyword evidence="3" id="KW-0597">Phosphoprotein</keyword>
<dbReference type="InterPro" id="IPR003594">
    <property type="entry name" value="HATPase_dom"/>
</dbReference>
<evidence type="ECO:0000313" key="13">
    <source>
        <dbReference type="Proteomes" id="UP001058003"/>
    </source>
</evidence>
<feature type="domain" description="Histidine kinase/HSP90-like ATPase" evidence="10">
    <location>
        <begin position="345"/>
        <end position="436"/>
    </location>
</feature>
<evidence type="ECO:0000256" key="1">
    <source>
        <dbReference type="ARBA" id="ARBA00000085"/>
    </source>
</evidence>
<evidence type="ECO:0000313" key="12">
    <source>
        <dbReference type="EMBL" id="UWZ58298.1"/>
    </source>
</evidence>
<dbReference type="InterPro" id="IPR036890">
    <property type="entry name" value="HATPase_C_sf"/>
</dbReference>
<feature type="transmembrane region" description="Helical" evidence="9">
    <location>
        <begin position="82"/>
        <end position="99"/>
    </location>
</feature>
<dbReference type="PANTHER" id="PTHR24421">
    <property type="entry name" value="NITRATE/NITRITE SENSOR PROTEIN NARX-RELATED"/>
    <property type="match status" value="1"/>
</dbReference>
<keyword evidence="13" id="KW-1185">Reference proteome</keyword>
<accession>A0A9Q9MGH2</accession>
<dbReference type="Gene3D" id="1.20.5.1930">
    <property type="match status" value="1"/>
</dbReference>
<comment type="catalytic activity">
    <reaction evidence="1">
        <text>ATP + protein L-histidine = ADP + protein N-phospho-L-histidine.</text>
        <dbReference type="EC" id="2.7.13.3"/>
    </reaction>
</comment>
<dbReference type="EMBL" id="CP073767">
    <property type="protein sequence ID" value="UWZ58298.1"/>
    <property type="molecule type" value="Genomic_DNA"/>
</dbReference>
<dbReference type="Pfam" id="PF02518">
    <property type="entry name" value="HATPase_c"/>
    <property type="match status" value="1"/>
</dbReference>
<dbReference type="Pfam" id="PF07730">
    <property type="entry name" value="HisKA_3"/>
    <property type="match status" value="1"/>
</dbReference>
<dbReference type="Proteomes" id="UP001058003">
    <property type="component" value="Chromosome"/>
</dbReference>
<evidence type="ECO:0000259" key="11">
    <source>
        <dbReference type="Pfam" id="PF07730"/>
    </source>
</evidence>
<dbReference type="PANTHER" id="PTHR24421:SF10">
    <property type="entry name" value="NITRATE_NITRITE SENSOR PROTEIN NARQ"/>
    <property type="match status" value="1"/>
</dbReference>
<feature type="domain" description="Signal transduction histidine kinase subgroup 3 dimerisation and phosphoacceptor" evidence="11">
    <location>
        <begin position="229"/>
        <end position="291"/>
    </location>
</feature>
<keyword evidence="9" id="KW-1133">Transmembrane helix</keyword>
<dbReference type="GO" id="GO:0005524">
    <property type="term" value="F:ATP binding"/>
    <property type="evidence" value="ECO:0007669"/>
    <property type="project" value="UniProtKB-KW"/>
</dbReference>
<organism evidence="12 13">
    <name type="scientific">Dactylosporangium aurantiacum</name>
    <dbReference type="NCBI Taxonomy" id="35754"/>
    <lineage>
        <taxon>Bacteria</taxon>
        <taxon>Bacillati</taxon>
        <taxon>Actinomycetota</taxon>
        <taxon>Actinomycetes</taxon>
        <taxon>Micromonosporales</taxon>
        <taxon>Micromonosporaceae</taxon>
        <taxon>Dactylosporangium</taxon>
    </lineage>
</organism>
<dbReference type="InterPro" id="IPR050482">
    <property type="entry name" value="Sensor_HK_TwoCompSys"/>
</dbReference>
<keyword evidence="9" id="KW-0472">Membrane</keyword>
<feature type="transmembrane region" description="Helical" evidence="9">
    <location>
        <begin position="163"/>
        <end position="181"/>
    </location>
</feature>
<keyword evidence="8" id="KW-0902">Two-component regulatory system</keyword>
<dbReference type="GO" id="GO:0046983">
    <property type="term" value="F:protein dimerization activity"/>
    <property type="evidence" value="ECO:0007669"/>
    <property type="project" value="InterPro"/>
</dbReference>
<reference evidence="12" key="1">
    <citation type="submission" date="2021-04" db="EMBL/GenBank/DDBJ databases">
        <title>Dactylosporangium aurantiacum NRRL B-8018 full assembly.</title>
        <authorList>
            <person name="Hartkoorn R.C."/>
            <person name="Beaudoing E."/>
            <person name="Hot D."/>
        </authorList>
    </citation>
    <scope>NUCLEOTIDE SEQUENCE</scope>
    <source>
        <strain evidence="12">NRRL B-8018</strain>
    </source>
</reference>